<evidence type="ECO:0000256" key="2">
    <source>
        <dbReference type="ARBA" id="ARBA00022982"/>
    </source>
</evidence>
<proteinExistence type="predicted"/>
<dbReference type="CDD" id="cd02947">
    <property type="entry name" value="TRX_family"/>
    <property type="match status" value="1"/>
</dbReference>
<dbReference type="SUPFAM" id="SSF50494">
    <property type="entry name" value="Trypsin-like serine proteases"/>
    <property type="match status" value="1"/>
</dbReference>
<dbReference type="Gene3D" id="3.40.30.10">
    <property type="entry name" value="Glutaredoxin"/>
    <property type="match status" value="1"/>
</dbReference>
<keyword evidence="3" id="KW-1015">Disulfide bond</keyword>
<reference evidence="8 9" key="1">
    <citation type="submission" date="2019-02" db="EMBL/GenBank/DDBJ databases">
        <title>Deep-cultivation of Planctomycetes and their phenomic and genomic characterization uncovers novel biology.</title>
        <authorList>
            <person name="Wiegand S."/>
            <person name="Jogler M."/>
            <person name="Boedeker C."/>
            <person name="Pinto D."/>
            <person name="Vollmers J."/>
            <person name="Rivas-Marin E."/>
            <person name="Kohn T."/>
            <person name="Peeters S.H."/>
            <person name="Heuer A."/>
            <person name="Rast P."/>
            <person name="Oberbeckmann S."/>
            <person name="Bunk B."/>
            <person name="Jeske O."/>
            <person name="Meyerdierks A."/>
            <person name="Storesund J.E."/>
            <person name="Kallscheuer N."/>
            <person name="Luecker S."/>
            <person name="Lage O.M."/>
            <person name="Pohl T."/>
            <person name="Merkel B.J."/>
            <person name="Hornburger P."/>
            <person name="Mueller R.-W."/>
            <person name="Bruemmer F."/>
            <person name="Labrenz M."/>
            <person name="Spormann A.M."/>
            <person name="Op den Camp H."/>
            <person name="Overmann J."/>
            <person name="Amann R."/>
            <person name="Jetten M.S.M."/>
            <person name="Mascher T."/>
            <person name="Medema M.H."/>
            <person name="Devos D.P."/>
            <person name="Kaster A.-K."/>
            <person name="Ovreas L."/>
            <person name="Rohde M."/>
            <person name="Galperin M.Y."/>
            <person name="Jogler C."/>
        </authorList>
    </citation>
    <scope>NUCLEOTIDE SEQUENCE [LARGE SCALE GENOMIC DNA]</scope>
    <source>
        <strain evidence="8 9">Pla85_3_4</strain>
    </source>
</reference>
<dbReference type="InterPro" id="IPR009003">
    <property type="entry name" value="Peptidase_S1_PA"/>
</dbReference>
<dbReference type="AlphaFoldDB" id="A0A518DV63"/>
<name>A0A518DV63_9BACT</name>
<dbReference type="PROSITE" id="PS51352">
    <property type="entry name" value="THIOREDOXIN_2"/>
    <property type="match status" value="1"/>
</dbReference>
<evidence type="ECO:0000256" key="4">
    <source>
        <dbReference type="ARBA" id="ARBA00023284"/>
    </source>
</evidence>
<evidence type="ECO:0000256" key="3">
    <source>
        <dbReference type="ARBA" id="ARBA00023157"/>
    </source>
</evidence>
<dbReference type="Pfam" id="PF00085">
    <property type="entry name" value="Thioredoxin"/>
    <property type="match status" value="1"/>
</dbReference>
<feature type="domain" description="Thioredoxin" evidence="7">
    <location>
        <begin position="1"/>
        <end position="103"/>
    </location>
</feature>
<keyword evidence="1" id="KW-0813">Transport</keyword>
<accession>A0A518DV63</accession>
<evidence type="ECO:0000313" key="9">
    <source>
        <dbReference type="Proteomes" id="UP000317648"/>
    </source>
</evidence>
<dbReference type="OrthoDB" id="8560253at2"/>
<feature type="chain" id="PRO_5021970196" evidence="6">
    <location>
        <begin position="20"/>
        <end position="461"/>
    </location>
</feature>
<feature type="region of interest" description="Disordered" evidence="5">
    <location>
        <begin position="105"/>
        <end position="150"/>
    </location>
</feature>
<dbReference type="InterPro" id="IPR036249">
    <property type="entry name" value="Thioredoxin-like_sf"/>
</dbReference>
<dbReference type="Pfam" id="PF13365">
    <property type="entry name" value="Trypsin_2"/>
    <property type="match status" value="1"/>
</dbReference>
<dbReference type="Proteomes" id="UP000317648">
    <property type="component" value="Chromosome"/>
</dbReference>
<dbReference type="SUPFAM" id="SSF52833">
    <property type="entry name" value="Thioredoxin-like"/>
    <property type="match status" value="1"/>
</dbReference>
<dbReference type="Gene3D" id="2.40.10.120">
    <property type="match status" value="1"/>
</dbReference>
<gene>
    <name evidence="8" type="primary">trxA_3</name>
    <name evidence="8" type="ORF">Pla8534_35340</name>
</gene>
<evidence type="ECO:0000256" key="1">
    <source>
        <dbReference type="ARBA" id="ARBA00022448"/>
    </source>
</evidence>
<sequence precursor="true">MAVFATLALLLAAAPGANDVVLLDFTASWCGPCQQMKPTVHRLAAAGFPVKEVDLDQNRALAQRLGVDKVPTFILLSNNQVVARTSGYTSYQALADMFSQAGYAPGQQQPEQQIAAQAPPAGRSRLAAPPVTQASHTAPAPATQPAESDIPQDRAEQIALFSTVRLKIEDSTGYSFGTGTVIDMHGDEALVLTCGHLFRDSAGKGRISVELFHPQAQGALPGRLISYDADQHDIGFVSFRPGMPLEPVRVGGPNLQSAVGSKVFSIGCNRGADATIRRSHVTHVNRYGGPDNIEVAGEPIQGRSGGGLFNAAGELIGVCNAADPKDNEGVYAALKSVQFHLDRIGQGRIYTGENAIAQAAPAAVRPTTPARSVADNAELDVNPAAYFAEREARAARADNDVEVIVVVRSKSRPENSRTMILPNLPQSLVQQLEAHHRQQHPTSEPVQAPPAGSPIIRAQSE</sequence>
<keyword evidence="4" id="KW-0676">Redox-active center</keyword>
<evidence type="ECO:0000256" key="5">
    <source>
        <dbReference type="SAM" id="MobiDB-lite"/>
    </source>
</evidence>
<keyword evidence="9" id="KW-1185">Reference proteome</keyword>
<feature type="signal peptide" evidence="6">
    <location>
        <begin position="1"/>
        <end position="19"/>
    </location>
</feature>
<evidence type="ECO:0000256" key="6">
    <source>
        <dbReference type="SAM" id="SignalP"/>
    </source>
</evidence>
<keyword evidence="6" id="KW-0732">Signal</keyword>
<evidence type="ECO:0000259" key="7">
    <source>
        <dbReference type="PROSITE" id="PS51352"/>
    </source>
</evidence>
<feature type="region of interest" description="Disordered" evidence="5">
    <location>
        <begin position="433"/>
        <end position="461"/>
    </location>
</feature>
<dbReference type="GO" id="GO:0005737">
    <property type="term" value="C:cytoplasm"/>
    <property type="evidence" value="ECO:0007669"/>
    <property type="project" value="TreeGrafter"/>
</dbReference>
<protein>
    <submittedName>
        <fullName evidence="8">Thioredoxin</fullName>
    </submittedName>
</protein>
<keyword evidence="2" id="KW-0249">Electron transport</keyword>
<dbReference type="PROSITE" id="PS00194">
    <property type="entry name" value="THIOREDOXIN_1"/>
    <property type="match status" value="1"/>
</dbReference>
<dbReference type="EMBL" id="CP036433">
    <property type="protein sequence ID" value="QDU95717.1"/>
    <property type="molecule type" value="Genomic_DNA"/>
</dbReference>
<dbReference type="InterPro" id="IPR013766">
    <property type="entry name" value="Thioredoxin_domain"/>
</dbReference>
<feature type="compositionally biased region" description="Low complexity" evidence="5">
    <location>
        <begin position="105"/>
        <end position="122"/>
    </location>
</feature>
<evidence type="ECO:0000313" key="8">
    <source>
        <dbReference type="EMBL" id="QDU95717.1"/>
    </source>
</evidence>
<dbReference type="InterPro" id="IPR017937">
    <property type="entry name" value="Thioredoxin_CS"/>
</dbReference>
<dbReference type="GO" id="GO:0015035">
    <property type="term" value="F:protein-disulfide reductase activity"/>
    <property type="evidence" value="ECO:0007669"/>
    <property type="project" value="TreeGrafter"/>
</dbReference>
<dbReference type="KEGG" id="lcre:Pla8534_35340"/>
<dbReference type="RefSeq" id="WP_145054422.1">
    <property type="nucleotide sequence ID" value="NZ_CP036433.1"/>
</dbReference>
<organism evidence="8 9">
    <name type="scientific">Lignipirellula cremea</name>
    <dbReference type="NCBI Taxonomy" id="2528010"/>
    <lineage>
        <taxon>Bacteria</taxon>
        <taxon>Pseudomonadati</taxon>
        <taxon>Planctomycetota</taxon>
        <taxon>Planctomycetia</taxon>
        <taxon>Pirellulales</taxon>
        <taxon>Pirellulaceae</taxon>
        <taxon>Lignipirellula</taxon>
    </lineage>
</organism>
<dbReference type="PANTHER" id="PTHR45663">
    <property type="entry name" value="GEO12009P1"/>
    <property type="match status" value="1"/>
</dbReference>
<dbReference type="PANTHER" id="PTHR45663:SF11">
    <property type="entry name" value="GEO12009P1"/>
    <property type="match status" value="1"/>
</dbReference>